<name>A0A0D8XP32_DICVI</name>
<gene>
    <name evidence="1" type="ORF">DICVIV_07663</name>
</gene>
<organism evidence="1 2">
    <name type="scientific">Dictyocaulus viviparus</name>
    <name type="common">Bovine lungworm</name>
    <dbReference type="NCBI Taxonomy" id="29172"/>
    <lineage>
        <taxon>Eukaryota</taxon>
        <taxon>Metazoa</taxon>
        <taxon>Ecdysozoa</taxon>
        <taxon>Nematoda</taxon>
        <taxon>Chromadorea</taxon>
        <taxon>Rhabditida</taxon>
        <taxon>Rhabditina</taxon>
        <taxon>Rhabditomorpha</taxon>
        <taxon>Strongyloidea</taxon>
        <taxon>Metastrongylidae</taxon>
        <taxon>Dictyocaulus</taxon>
    </lineage>
</organism>
<dbReference type="AlphaFoldDB" id="A0A0D8XP32"/>
<evidence type="ECO:0000313" key="2">
    <source>
        <dbReference type="Proteomes" id="UP000053766"/>
    </source>
</evidence>
<dbReference type="EMBL" id="KN716361">
    <property type="protein sequence ID" value="KJH46275.1"/>
    <property type="molecule type" value="Genomic_DNA"/>
</dbReference>
<sequence length="189" mass="22137">MFSYSTRQKRPWKHQSNNDFPIIYINFVSHLLSNVILPVPMHTWGTSTLHRLSLLKNNDRRISSGKKAFGLNIIQESEHVQRLVSLTDSINEIFERKKNILITNLSMNGSTAVRKRARDGFRLITFSNKNSNKQRNLQNHIKIYFYHVTTSTSYVNKFPSAQMMWILMCYFQMSLKLKKIPIDIKSSVL</sequence>
<reference evidence="2" key="2">
    <citation type="journal article" date="2016" name="Sci. Rep.">
        <title>Dictyocaulus viviparus genome, variome and transcriptome elucidate lungworm biology and support future intervention.</title>
        <authorList>
            <person name="McNulty S.N."/>
            <person name="Strube C."/>
            <person name="Rosa B.A."/>
            <person name="Martin J.C."/>
            <person name="Tyagi R."/>
            <person name="Choi Y.J."/>
            <person name="Wang Q."/>
            <person name="Hallsworth Pepin K."/>
            <person name="Zhang X."/>
            <person name="Ozersky P."/>
            <person name="Wilson R.K."/>
            <person name="Sternberg P.W."/>
            <person name="Gasser R.B."/>
            <person name="Mitreva M."/>
        </authorList>
    </citation>
    <scope>NUCLEOTIDE SEQUENCE [LARGE SCALE GENOMIC DNA]</scope>
    <source>
        <strain evidence="2">HannoverDv2000</strain>
    </source>
</reference>
<accession>A0A0D8XP32</accession>
<dbReference type="Proteomes" id="UP000053766">
    <property type="component" value="Unassembled WGS sequence"/>
</dbReference>
<keyword evidence="2" id="KW-1185">Reference proteome</keyword>
<evidence type="ECO:0000313" key="1">
    <source>
        <dbReference type="EMBL" id="KJH46275.1"/>
    </source>
</evidence>
<proteinExistence type="predicted"/>
<reference evidence="1 2" key="1">
    <citation type="submission" date="2013-11" db="EMBL/GenBank/DDBJ databases">
        <title>Draft genome of the bovine lungworm Dictyocaulus viviparus.</title>
        <authorList>
            <person name="Mitreva M."/>
        </authorList>
    </citation>
    <scope>NUCLEOTIDE SEQUENCE [LARGE SCALE GENOMIC DNA]</scope>
    <source>
        <strain evidence="1 2">HannoverDv2000</strain>
    </source>
</reference>
<protein>
    <submittedName>
        <fullName evidence="1">Uncharacterized protein</fullName>
    </submittedName>
</protein>